<evidence type="ECO:0000256" key="6">
    <source>
        <dbReference type="ARBA" id="ARBA00023125"/>
    </source>
</evidence>
<evidence type="ECO:0000256" key="2">
    <source>
        <dbReference type="ARBA" id="ARBA00011044"/>
    </source>
</evidence>
<evidence type="ECO:0000259" key="9">
    <source>
        <dbReference type="Pfam" id="PF01385"/>
    </source>
</evidence>
<evidence type="ECO:0000256" key="8">
    <source>
        <dbReference type="SAM" id="Coils"/>
    </source>
</evidence>
<evidence type="ECO:0000256" key="7">
    <source>
        <dbReference type="ARBA" id="ARBA00023172"/>
    </source>
</evidence>
<feature type="coiled-coil region" evidence="8">
    <location>
        <begin position="207"/>
        <end position="234"/>
    </location>
</feature>
<evidence type="ECO:0000256" key="5">
    <source>
        <dbReference type="ARBA" id="ARBA00022833"/>
    </source>
</evidence>
<keyword evidence="6" id="KW-0238">DNA-binding</keyword>
<accession>A0A1H9M615</accession>
<dbReference type="Pfam" id="PF12323">
    <property type="entry name" value="HTH_OrfB_IS605"/>
    <property type="match status" value="1"/>
</dbReference>
<dbReference type="Proteomes" id="UP000198556">
    <property type="component" value="Unassembled WGS sequence"/>
</dbReference>
<dbReference type="GO" id="GO:0003677">
    <property type="term" value="F:DNA binding"/>
    <property type="evidence" value="ECO:0007669"/>
    <property type="project" value="UniProtKB-KW"/>
</dbReference>
<reference evidence="12 13" key="1">
    <citation type="submission" date="2016-10" db="EMBL/GenBank/DDBJ databases">
        <authorList>
            <person name="de Groot N.N."/>
        </authorList>
    </citation>
    <scope>NUCLEOTIDE SEQUENCE [LARGE SCALE GENOMIC DNA]</scope>
    <source>
        <strain evidence="12 13">DSM 15827</strain>
    </source>
</reference>
<keyword evidence="3" id="KW-0815">Transposition</keyword>
<feature type="domain" description="Cas12f1-like TNB" evidence="10">
    <location>
        <begin position="315"/>
        <end position="384"/>
    </location>
</feature>
<dbReference type="GO" id="GO:0032196">
    <property type="term" value="P:transposition"/>
    <property type="evidence" value="ECO:0007669"/>
    <property type="project" value="UniProtKB-KW"/>
</dbReference>
<keyword evidence="5" id="KW-0862">Zinc</keyword>
<evidence type="ECO:0000259" key="11">
    <source>
        <dbReference type="Pfam" id="PF12323"/>
    </source>
</evidence>
<dbReference type="Pfam" id="PF01385">
    <property type="entry name" value="OrfB_IS605"/>
    <property type="match status" value="1"/>
</dbReference>
<name>A0A1H9M615_9LACT</name>
<dbReference type="NCBIfam" id="NF040570">
    <property type="entry name" value="guided_TnpB"/>
    <property type="match status" value="1"/>
</dbReference>
<comment type="similarity">
    <text evidence="1">In the C-terminal section; belongs to the transposase 35 family.</text>
</comment>
<evidence type="ECO:0000259" key="10">
    <source>
        <dbReference type="Pfam" id="PF07282"/>
    </source>
</evidence>
<sequence length="390" mass="45978">MIRAIKVKLYLTKKQEELMWKSAGVARFSYNWGLGYLNDYYEENKKSLSIEELRKDFTKLRKSDEYPWLKEVSSDIPQQALKDLGTAFKNFFNGESKYPEFKKKGKCKVSFYHLNNKIIVKDKHIKLEKIGYVKMKDEGRLPVGNYKKDKIKVLNPRIKHNGKFWYLTVAFECENNQAPELTGESIGIDLGIKNLAIVSNIDKPFKNINKSKEIRRLNKKLKRLQRKLSRKYNMQKKGKTFEKGERVVKTKNIIKLERKIKLVHKRIVDIRMNHIHQTTNTIVKTKPSRIVVEDLNVTGMMKNKHLSRLIAEQCFNKFITILEHKCEWNKIEFVKADRFYPSSKMCSCCNTIKKDLKLKDRTYVCINDKCNLVMDRDKNASFNLANYKLA</sequence>
<evidence type="ECO:0000256" key="3">
    <source>
        <dbReference type="ARBA" id="ARBA00022578"/>
    </source>
</evidence>
<evidence type="ECO:0000256" key="4">
    <source>
        <dbReference type="ARBA" id="ARBA00022723"/>
    </source>
</evidence>
<dbReference type="InterPro" id="IPR010095">
    <property type="entry name" value="Cas12f1-like_TNB"/>
</dbReference>
<evidence type="ECO:0000313" key="13">
    <source>
        <dbReference type="Proteomes" id="UP000198556"/>
    </source>
</evidence>
<keyword evidence="13" id="KW-1185">Reference proteome</keyword>
<feature type="domain" description="Transposase putative helix-turn-helix" evidence="11">
    <location>
        <begin position="1"/>
        <end position="46"/>
    </location>
</feature>
<dbReference type="PANTHER" id="PTHR30405:SF25">
    <property type="entry name" value="RNA-GUIDED DNA ENDONUCLEASE INSQ-RELATED"/>
    <property type="match status" value="1"/>
</dbReference>
<proteinExistence type="inferred from homology"/>
<evidence type="ECO:0000313" key="12">
    <source>
        <dbReference type="EMBL" id="SER19001.1"/>
    </source>
</evidence>
<keyword evidence="7" id="KW-0233">DNA recombination</keyword>
<keyword evidence="8" id="KW-0175">Coiled coil</keyword>
<dbReference type="GO" id="GO:0046872">
    <property type="term" value="F:metal ion binding"/>
    <property type="evidence" value="ECO:0007669"/>
    <property type="project" value="UniProtKB-KW"/>
</dbReference>
<dbReference type="STRING" id="137733.SAMN05421767_12415"/>
<organism evidence="12 13">
    <name type="scientific">Granulicatella balaenopterae</name>
    <dbReference type="NCBI Taxonomy" id="137733"/>
    <lineage>
        <taxon>Bacteria</taxon>
        <taxon>Bacillati</taxon>
        <taxon>Bacillota</taxon>
        <taxon>Bacilli</taxon>
        <taxon>Lactobacillales</taxon>
        <taxon>Carnobacteriaceae</taxon>
        <taxon>Granulicatella</taxon>
    </lineage>
</organism>
<protein>
    <submittedName>
        <fullName evidence="12">Putative transposase</fullName>
    </submittedName>
</protein>
<dbReference type="InterPro" id="IPR001959">
    <property type="entry name" value="Transposase"/>
</dbReference>
<gene>
    <name evidence="12" type="ORF">SAMN05421767_12415</name>
</gene>
<feature type="domain" description="Probable transposase IS891/IS1136/IS1341" evidence="9">
    <location>
        <begin position="171"/>
        <end position="303"/>
    </location>
</feature>
<comment type="similarity">
    <text evidence="2">In the N-terminal section; belongs to the transposase 2 family.</text>
</comment>
<dbReference type="PANTHER" id="PTHR30405">
    <property type="entry name" value="TRANSPOSASE"/>
    <property type="match status" value="1"/>
</dbReference>
<dbReference type="AlphaFoldDB" id="A0A1H9M615"/>
<dbReference type="EMBL" id="FOGF01000024">
    <property type="protein sequence ID" value="SER19001.1"/>
    <property type="molecule type" value="Genomic_DNA"/>
</dbReference>
<dbReference type="RefSeq" id="WP_089746883.1">
    <property type="nucleotide sequence ID" value="NZ_FOGF01000024.1"/>
</dbReference>
<dbReference type="Pfam" id="PF07282">
    <property type="entry name" value="Cas12f1-like_TNB"/>
    <property type="match status" value="1"/>
</dbReference>
<keyword evidence="4" id="KW-0479">Metal-binding</keyword>
<evidence type="ECO:0000256" key="1">
    <source>
        <dbReference type="ARBA" id="ARBA00008761"/>
    </source>
</evidence>
<dbReference type="GO" id="GO:0006310">
    <property type="term" value="P:DNA recombination"/>
    <property type="evidence" value="ECO:0007669"/>
    <property type="project" value="UniProtKB-KW"/>
</dbReference>
<dbReference type="OrthoDB" id="56768at2"/>
<dbReference type="InterPro" id="IPR021027">
    <property type="entry name" value="Transposase_put_HTH"/>
</dbReference>
<dbReference type="InterPro" id="IPR051399">
    <property type="entry name" value="RNA-guided_DNA_endo/Transpos"/>
</dbReference>